<dbReference type="InterPro" id="IPR012094">
    <property type="entry name" value="tRNA_Ile_lys_synt"/>
</dbReference>
<protein>
    <recommendedName>
        <fullName evidence="8">tRNA(Ile)-lysidine synthase</fullName>
        <ecNumber evidence="8">6.3.4.19</ecNumber>
    </recommendedName>
    <alternativeName>
        <fullName evidence="8">tRNA(Ile)-2-lysyl-cytidine synthase</fullName>
    </alternativeName>
    <alternativeName>
        <fullName evidence="8">tRNA(Ile)-lysidine synthetase</fullName>
    </alternativeName>
</protein>
<dbReference type="EC" id="6.3.4.19" evidence="8"/>
<feature type="binding site" evidence="8">
    <location>
        <begin position="29"/>
        <end position="34"/>
    </location>
    <ligand>
        <name>ATP</name>
        <dbReference type="ChEBI" id="CHEBI:30616"/>
    </ligand>
</feature>
<comment type="similarity">
    <text evidence="8">Belongs to the tRNA(Ile)-lysidine synthase family.</text>
</comment>
<dbReference type="PANTHER" id="PTHR43033:SF1">
    <property type="entry name" value="TRNA(ILE)-LYSIDINE SYNTHASE-RELATED"/>
    <property type="match status" value="1"/>
</dbReference>
<dbReference type="GO" id="GO:0005737">
    <property type="term" value="C:cytoplasm"/>
    <property type="evidence" value="ECO:0007669"/>
    <property type="project" value="UniProtKB-SubCell"/>
</dbReference>
<keyword evidence="3 8" id="KW-0436">Ligase</keyword>
<keyword evidence="2 8" id="KW-0963">Cytoplasm</keyword>
<dbReference type="HAMAP" id="MF_01161">
    <property type="entry name" value="tRNA_Ile_lys_synt"/>
    <property type="match status" value="1"/>
</dbReference>
<dbReference type="Pfam" id="PF11734">
    <property type="entry name" value="TilS_C"/>
    <property type="match status" value="1"/>
</dbReference>
<name>A0AA49JGT7_9BACT</name>
<dbReference type="AlphaFoldDB" id="A0AA49JGT7"/>
<dbReference type="InterPro" id="IPR014729">
    <property type="entry name" value="Rossmann-like_a/b/a_fold"/>
</dbReference>
<dbReference type="Pfam" id="PF01171">
    <property type="entry name" value="ATP_bind_3"/>
    <property type="match status" value="1"/>
</dbReference>
<reference evidence="10" key="1">
    <citation type="journal article" date="2023" name="Comput. Struct. Biotechnol. J.">
        <title>Discovery of a novel marine Bacteroidetes with a rich repertoire of carbohydrate-active enzymes.</title>
        <authorList>
            <person name="Chen B."/>
            <person name="Liu G."/>
            <person name="Chen Q."/>
            <person name="Wang H."/>
            <person name="Liu L."/>
            <person name="Tang K."/>
        </authorList>
    </citation>
    <scope>NUCLEOTIDE SEQUENCE</scope>
    <source>
        <strain evidence="10">TK19036</strain>
    </source>
</reference>
<keyword evidence="5 8" id="KW-0547">Nucleotide-binding</keyword>
<keyword evidence="6 8" id="KW-0067">ATP-binding</keyword>
<accession>A0AA49JGT7</accession>
<organism evidence="10">
    <name type="scientific">Roseihalotalea indica</name>
    <dbReference type="NCBI Taxonomy" id="2867963"/>
    <lineage>
        <taxon>Bacteria</taxon>
        <taxon>Pseudomonadati</taxon>
        <taxon>Bacteroidota</taxon>
        <taxon>Cytophagia</taxon>
        <taxon>Cytophagales</taxon>
        <taxon>Catalimonadaceae</taxon>
        <taxon>Roseihalotalea</taxon>
    </lineage>
</organism>
<comment type="domain">
    <text evidence="8">The N-terminal region contains the highly conserved SGGXDS motif, predicted to be a P-loop motif involved in ATP binding.</text>
</comment>
<dbReference type="SUPFAM" id="SSF56037">
    <property type="entry name" value="PheT/TilS domain"/>
    <property type="match status" value="1"/>
</dbReference>
<gene>
    <name evidence="8 10" type="primary">tilS</name>
    <name evidence="10" type="ORF">K4G66_32490</name>
</gene>
<dbReference type="GO" id="GO:0006400">
    <property type="term" value="P:tRNA modification"/>
    <property type="evidence" value="ECO:0007669"/>
    <property type="project" value="UniProtKB-UniRule"/>
</dbReference>
<dbReference type="NCBIfam" id="TIGR02433">
    <property type="entry name" value="lysidine_TilS_C"/>
    <property type="match status" value="1"/>
</dbReference>
<evidence type="ECO:0000256" key="8">
    <source>
        <dbReference type="HAMAP-Rule" id="MF_01161"/>
    </source>
</evidence>
<evidence type="ECO:0000256" key="4">
    <source>
        <dbReference type="ARBA" id="ARBA00022694"/>
    </source>
</evidence>
<dbReference type="InterPro" id="IPR012795">
    <property type="entry name" value="tRNA_Ile_lys_synt_N"/>
</dbReference>
<comment type="subcellular location">
    <subcellularLocation>
        <location evidence="1 8">Cytoplasm</location>
    </subcellularLocation>
</comment>
<dbReference type="InterPro" id="IPR011063">
    <property type="entry name" value="TilS/TtcA_N"/>
</dbReference>
<evidence type="ECO:0000313" key="10">
    <source>
        <dbReference type="EMBL" id="WKN37090.1"/>
    </source>
</evidence>
<comment type="catalytic activity">
    <reaction evidence="7 8">
        <text>cytidine(34) in tRNA(Ile2) + L-lysine + ATP = lysidine(34) in tRNA(Ile2) + AMP + diphosphate + H(+)</text>
        <dbReference type="Rhea" id="RHEA:43744"/>
        <dbReference type="Rhea" id="RHEA-COMP:10625"/>
        <dbReference type="Rhea" id="RHEA-COMP:10670"/>
        <dbReference type="ChEBI" id="CHEBI:15378"/>
        <dbReference type="ChEBI" id="CHEBI:30616"/>
        <dbReference type="ChEBI" id="CHEBI:32551"/>
        <dbReference type="ChEBI" id="CHEBI:33019"/>
        <dbReference type="ChEBI" id="CHEBI:82748"/>
        <dbReference type="ChEBI" id="CHEBI:83665"/>
        <dbReference type="ChEBI" id="CHEBI:456215"/>
        <dbReference type="EC" id="6.3.4.19"/>
    </reaction>
</comment>
<dbReference type="CDD" id="cd01992">
    <property type="entry name" value="TilS_N"/>
    <property type="match status" value="1"/>
</dbReference>
<evidence type="ECO:0000256" key="6">
    <source>
        <dbReference type="ARBA" id="ARBA00022840"/>
    </source>
</evidence>
<dbReference type="GO" id="GO:0005524">
    <property type="term" value="F:ATP binding"/>
    <property type="evidence" value="ECO:0007669"/>
    <property type="project" value="UniProtKB-UniRule"/>
</dbReference>
<evidence type="ECO:0000256" key="5">
    <source>
        <dbReference type="ARBA" id="ARBA00022741"/>
    </source>
</evidence>
<proteinExistence type="inferred from homology"/>
<dbReference type="InterPro" id="IPR012796">
    <property type="entry name" value="Lysidine-tRNA-synth_C"/>
</dbReference>
<keyword evidence="4 8" id="KW-0819">tRNA processing</keyword>
<evidence type="ECO:0000256" key="2">
    <source>
        <dbReference type="ARBA" id="ARBA00022490"/>
    </source>
</evidence>
<feature type="domain" description="Lysidine-tRNA(Ile) synthetase C-terminal" evidence="9">
    <location>
        <begin position="370"/>
        <end position="444"/>
    </location>
</feature>
<evidence type="ECO:0000256" key="3">
    <source>
        <dbReference type="ARBA" id="ARBA00022598"/>
    </source>
</evidence>
<dbReference type="SMART" id="SM00977">
    <property type="entry name" value="TilS_C"/>
    <property type="match status" value="1"/>
</dbReference>
<sequence>MNRFQEKFRKYINDNRLFEPTDRILLSVSGGIDSVVLTHLFAQEYDHWAIAHANFQLRAEESEQDEAFVRQLAEKYQVPFYSHSFEAQAYAEQQQLSIQMAVREVRRAWFLEFRAQHNFDYIALAHHHNDQLETLLLNLTKGSGIAGLRAMLPKNDVWVRPLLCATKEEITVYAQEQQLTWREDRTNKTVKYQRNWIRHRVIPALQEINPSLLQTTQSTVERLREVEAIFQAEVARVRKKAVSEKDGKIFIRKKIMKEHPQAASLLTEWLSPYGFSWDEVQQIMGALQQDAQPGLQFLSATHQLWVERKALVITPQTDQAGIAAQSHEEGQVTQTTLGYMEAAIIDRKGYQIKAEASIAALDYERLQFPLELRVWQPGDAFQPLGMPHRKKVSDFLVDTKVPLYQKQDVLVLLSAGEIVWVVGSRVDHRYRITDRTQKVYELRWHPAKF</sequence>
<dbReference type="SUPFAM" id="SSF52402">
    <property type="entry name" value="Adenine nucleotide alpha hydrolases-like"/>
    <property type="match status" value="1"/>
</dbReference>
<dbReference type="EMBL" id="CP120682">
    <property type="protein sequence ID" value="WKN37090.1"/>
    <property type="molecule type" value="Genomic_DNA"/>
</dbReference>
<dbReference type="GO" id="GO:0032267">
    <property type="term" value="F:tRNA(Ile)-lysidine synthase activity"/>
    <property type="evidence" value="ECO:0007669"/>
    <property type="project" value="UniProtKB-EC"/>
</dbReference>
<evidence type="ECO:0000256" key="1">
    <source>
        <dbReference type="ARBA" id="ARBA00004496"/>
    </source>
</evidence>
<comment type="function">
    <text evidence="8">Ligates lysine onto the cytidine present at position 34 of the AUA codon-specific tRNA(Ile) that contains the anticodon CAU, in an ATP-dependent manner. Cytidine is converted to lysidine, thus changing the amino acid specificity of the tRNA from methionine to isoleucine.</text>
</comment>
<dbReference type="NCBIfam" id="TIGR02432">
    <property type="entry name" value="lysidine_TilS_N"/>
    <property type="match status" value="1"/>
</dbReference>
<dbReference type="PANTHER" id="PTHR43033">
    <property type="entry name" value="TRNA(ILE)-LYSIDINE SYNTHASE-RELATED"/>
    <property type="match status" value="1"/>
</dbReference>
<dbReference type="Gene3D" id="3.40.50.620">
    <property type="entry name" value="HUPs"/>
    <property type="match status" value="1"/>
</dbReference>
<evidence type="ECO:0000259" key="9">
    <source>
        <dbReference type="SMART" id="SM00977"/>
    </source>
</evidence>
<evidence type="ECO:0000256" key="7">
    <source>
        <dbReference type="ARBA" id="ARBA00048539"/>
    </source>
</evidence>
<reference evidence="10" key="2">
    <citation type="journal article" date="2024" name="Antonie Van Leeuwenhoek">
        <title>Roseihalotalea indica gen. nov., sp. nov., a halophilic Bacteroidetes from mesopelagic Southwest Indian Ocean with higher carbohydrate metabolic potential.</title>
        <authorList>
            <person name="Chen B."/>
            <person name="Zhang M."/>
            <person name="Lin D."/>
            <person name="Ye J."/>
            <person name="Tang K."/>
        </authorList>
    </citation>
    <scope>NUCLEOTIDE SEQUENCE</scope>
    <source>
        <strain evidence="10">TK19036</strain>
    </source>
</reference>